<dbReference type="HOGENOM" id="CLU_2568133_0_0_3"/>
<name>E0UMX4_GLOV7</name>
<dbReference type="RefSeq" id="WP_013335046.1">
    <property type="nucleotide sequence ID" value="NC_014534.1"/>
</dbReference>
<accession>E0UMX4</accession>
<geneLocation type="plasmid" evidence="1 2">
    <name>Cy782202</name>
</geneLocation>
<dbReference type="AlphaFoldDB" id="E0UMX4"/>
<reference evidence="2" key="1">
    <citation type="journal article" date="2011" name="MBio">
        <title>Novel metabolic attributes of the genus Cyanothece, comprising a group of unicellular nitrogen-fixing Cyanobacteria.</title>
        <authorList>
            <person name="Bandyopadhyay A."/>
            <person name="Elvitigala T."/>
            <person name="Welsh E."/>
            <person name="Stockel J."/>
            <person name="Liberton M."/>
            <person name="Min H."/>
            <person name="Sherman L.A."/>
            <person name="Pakrasi H.B."/>
        </authorList>
    </citation>
    <scope>NUCLEOTIDE SEQUENCE [LARGE SCALE GENOMIC DNA]</scope>
    <source>
        <strain evidence="2">PCC 7822</strain>
        <plasmid evidence="2">Cy782202</plasmid>
    </source>
</reference>
<protein>
    <submittedName>
        <fullName evidence="1">Uncharacterized protein</fullName>
    </submittedName>
</protein>
<dbReference type="KEGG" id="cyj:Cyan7822_6538"/>
<sequence length="81" mass="8634">MTPENREMQLEKLNRLQPRMSEPSVRAHAGMPIDLSEEELTAEGVNGGVFASNYGGAEGGGVTPSFSFCVIGPSSYCCYCA</sequence>
<keyword evidence="1" id="KW-0614">Plasmid</keyword>
<keyword evidence="2" id="KW-1185">Reference proteome</keyword>
<evidence type="ECO:0000313" key="2">
    <source>
        <dbReference type="Proteomes" id="UP000008206"/>
    </source>
</evidence>
<evidence type="ECO:0000313" key="1">
    <source>
        <dbReference type="EMBL" id="ADN18304.1"/>
    </source>
</evidence>
<dbReference type="Proteomes" id="UP000008206">
    <property type="component" value="Plasmid Cy782202"/>
</dbReference>
<proteinExistence type="predicted"/>
<dbReference type="EMBL" id="CP002200">
    <property type="protein sequence ID" value="ADN18304.1"/>
    <property type="molecule type" value="Genomic_DNA"/>
</dbReference>
<gene>
    <name evidence="1" type="ordered locus">Cyan7822_6538</name>
</gene>
<dbReference type="OrthoDB" id="9912108at2"/>
<organism evidence="1 2">
    <name type="scientific">Gloeothece verrucosa (strain PCC 7822)</name>
    <name type="common">Cyanothece sp. (strain PCC 7822)</name>
    <dbReference type="NCBI Taxonomy" id="497965"/>
    <lineage>
        <taxon>Bacteria</taxon>
        <taxon>Bacillati</taxon>
        <taxon>Cyanobacteriota</taxon>
        <taxon>Cyanophyceae</taxon>
        <taxon>Oscillatoriophycideae</taxon>
        <taxon>Chroococcales</taxon>
        <taxon>Aphanothecaceae</taxon>
        <taxon>Gloeothece</taxon>
        <taxon>Gloeothece verrucosa</taxon>
    </lineage>
</organism>